<sequence>MSGIWRYKIETVPSDNGPLYVEVRVTSHGRDVLELTPYFDWNGKPPLVLRAQLKMGQKNVFRARVTARVRIVGEHRSEEVKTLLRDDGLGDPDIQRADGLYSAYFTHFRPGSNRYYFTFEASDNSGRAQVMTSAQRQPRIVPDEAYDQLHAEDTLPCCGSSTAGYSFVASGPFSRILPGPMIMYDHQASIIEDIYPPVRILDLTVEAATDLFRFSWTAPGADYHEGRAERYDFRFASFRINSSSFLEATPIALPEPLGAGEKEELVLKPGQIFQEQEITYGRIYYFAFRTFHGEWSPVSNIVRASLPFPPTEAPAPLPSENNKPAPPNHWTLAADPKQRSRLIMIIAACVGFVVIGTLVILCVTFCVKRRRKDVKPKDKNPDVIRSLATEDWEKGRVGNGSIHSNGSTPQKETPQYIGASQLLTTTYHHDQEYSVEHINQDLYCKTSNGSDPGSSNGGMQPYPPSYHSSTTGSANTGTTSGGLYRVNTPDPAMYLYQDYPELDARPKYVHFNDGWAPGSDKLPPPVPPKPSLYTGNDALVCQVPTGNVSILNNSSSNVLNDSRASMCSDHKKVRTVTQV</sequence>
<feature type="compositionally biased region" description="Low complexity" evidence="1">
    <location>
        <begin position="468"/>
        <end position="482"/>
    </location>
</feature>
<reference evidence="3" key="1">
    <citation type="submission" date="2020-11" db="EMBL/GenBank/DDBJ databases">
        <authorList>
            <person name="Tran Van P."/>
        </authorList>
    </citation>
    <scope>NUCLEOTIDE SEQUENCE</scope>
</reference>
<dbReference type="EMBL" id="OB660124">
    <property type="protein sequence ID" value="CAD7222928.1"/>
    <property type="molecule type" value="Genomic_DNA"/>
</dbReference>
<name>A0A7R8W3A3_9CRUS</name>
<evidence type="ECO:0000256" key="2">
    <source>
        <dbReference type="SAM" id="Phobius"/>
    </source>
</evidence>
<keyword evidence="2" id="KW-0812">Transmembrane</keyword>
<dbReference type="AlphaFoldDB" id="A0A7R8W3A3"/>
<evidence type="ECO:0000313" key="3">
    <source>
        <dbReference type="EMBL" id="CAD7222928.1"/>
    </source>
</evidence>
<accession>A0A7R8W3A3</accession>
<gene>
    <name evidence="3" type="ORF">CTOB1V02_LOCUS924</name>
</gene>
<protein>
    <submittedName>
        <fullName evidence="3">Uncharacterized protein</fullName>
    </submittedName>
</protein>
<evidence type="ECO:0000256" key="1">
    <source>
        <dbReference type="SAM" id="MobiDB-lite"/>
    </source>
</evidence>
<keyword evidence="2" id="KW-1133">Transmembrane helix</keyword>
<dbReference type="OrthoDB" id="687730at2759"/>
<feature type="region of interest" description="Disordered" evidence="1">
    <location>
        <begin position="444"/>
        <end position="484"/>
    </location>
</feature>
<feature type="compositionally biased region" description="Low complexity" evidence="1">
    <location>
        <begin position="447"/>
        <end position="458"/>
    </location>
</feature>
<proteinExistence type="predicted"/>
<keyword evidence="2" id="KW-0472">Membrane</keyword>
<organism evidence="3">
    <name type="scientific">Cyprideis torosa</name>
    <dbReference type="NCBI Taxonomy" id="163714"/>
    <lineage>
        <taxon>Eukaryota</taxon>
        <taxon>Metazoa</taxon>
        <taxon>Ecdysozoa</taxon>
        <taxon>Arthropoda</taxon>
        <taxon>Crustacea</taxon>
        <taxon>Oligostraca</taxon>
        <taxon>Ostracoda</taxon>
        <taxon>Podocopa</taxon>
        <taxon>Podocopida</taxon>
        <taxon>Cytherocopina</taxon>
        <taxon>Cytheroidea</taxon>
        <taxon>Cytherideidae</taxon>
        <taxon>Cyprideis</taxon>
    </lineage>
</organism>
<feature type="transmembrane region" description="Helical" evidence="2">
    <location>
        <begin position="342"/>
        <end position="367"/>
    </location>
</feature>